<gene>
    <name evidence="3" type="ORF">ACHHYP_02334</name>
</gene>
<dbReference type="InterPro" id="IPR043136">
    <property type="entry name" value="B30.2/SPRY_sf"/>
</dbReference>
<dbReference type="Gene3D" id="2.60.120.920">
    <property type="match status" value="1"/>
</dbReference>
<organism evidence="3 4">
    <name type="scientific">Achlya hypogyna</name>
    <name type="common">Oomycete</name>
    <name type="synonym">Protoachlya hypogyna</name>
    <dbReference type="NCBI Taxonomy" id="1202772"/>
    <lineage>
        <taxon>Eukaryota</taxon>
        <taxon>Sar</taxon>
        <taxon>Stramenopiles</taxon>
        <taxon>Oomycota</taxon>
        <taxon>Saprolegniomycetes</taxon>
        <taxon>Saprolegniales</taxon>
        <taxon>Achlyaceae</taxon>
        <taxon>Achlya</taxon>
    </lineage>
</organism>
<evidence type="ECO:0000313" key="4">
    <source>
        <dbReference type="Proteomes" id="UP000243579"/>
    </source>
</evidence>
<name>A0A1V9Z6Z0_ACHHY</name>
<feature type="compositionally biased region" description="Polar residues" evidence="1">
    <location>
        <begin position="96"/>
        <end position="107"/>
    </location>
</feature>
<dbReference type="STRING" id="1202772.A0A1V9Z6Z0"/>
<evidence type="ECO:0000313" key="3">
    <source>
        <dbReference type="EMBL" id="OQR93712.1"/>
    </source>
</evidence>
<evidence type="ECO:0000259" key="2">
    <source>
        <dbReference type="Pfam" id="PF00622"/>
    </source>
</evidence>
<reference evidence="3 4" key="1">
    <citation type="journal article" date="2014" name="Genome Biol. Evol.">
        <title>The secreted proteins of Achlya hypogyna and Thraustotheca clavata identify the ancestral oomycete secretome and reveal gene acquisitions by horizontal gene transfer.</title>
        <authorList>
            <person name="Misner I."/>
            <person name="Blouin N."/>
            <person name="Leonard G."/>
            <person name="Richards T.A."/>
            <person name="Lane C.E."/>
        </authorList>
    </citation>
    <scope>NUCLEOTIDE SEQUENCE [LARGE SCALE GENOMIC DNA]</scope>
    <source>
        <strain evidence="3 4">ATCC 48635</strain>
    </source>
</reference>
<feature type="region of interest" description="Disordered" evidence="1">
    <location>
        <begin position="95"/>
        <end position="132"/>
    </location>
</feature>
<evidence type="ECO:0000256" key="1">
    <source>
        <dbReference type="SAM" id="MobiDB-lite"/>
    </source>
</evidence>
<accession>A0A1V9Z6Z0</accession>
<feature type="domain" description="SPRY" evidence="2">
    <location>
        <begin position="231"/>
        <end position="309"/>
    </location>
</feature>
<dbReference type="InterPro" id="IPR013320">
    <property type="entry name" value="ConA-like_dom_sf"/>
</dbReference>
<dbReference type="Proteomes" id="UP000243579">
    <property type="component" value="Unassembled WGS sequence"/>
</dbReference>
<sequence>MADESLLEQAVAGNASAVTQVLRFCKREITAGQKCIREHQHKLATLQKAQQHRFDLLTENFHEMQGLLEQQMTVLGNQHSRLEAQNQHIETLLERSGSQLHTPKNTAPTPPLKSPKKRSSVATQPKKAREVKAKRAKVEMDCTPPDLVDICWDPARCGQLSSIAVGGRQVTTTGNGWNVVVADAVIDAFEVQLVFPKTKATNTIAIGFTAEPEFWREPTPKMQIFDFWKSGWYINVRRGTLCSRYGHDDASFASSFKSGDTLTVVFDRTLKTIRFLRNGSPLGIAYSDIEVSELYPALVSYDRGVGVNFVGHHC</sequence>
<comment type="caution">
    <text evidence="3">The sequence shown here is derived from an EMBL/GenBank/DDBJ whole genome shotgun (WGS) entry which is preliminary data.</text>
</comment>
<keyword evidence="4" id="KW-1185">Reference proteome</keyword>
<dbReference type="OrthoDB" id="5951542at2759"/>
<dbReference type="InterPro" id="IPR003877">
    <property type="entry name" value="SPRY_dom"/>
</dbReference>
<protein>
    <recommendedName>
        <fullName evidence="2">SPRY domain-containing protein</fullName>
    </recommendedName>
</protein>
<dbReference type="Pfam" id="PF00622">
    <property type="entry name" value="SPRY"/>
    <property type="match status" value="1"/>
</dbReference>
<dbReference type="EMBL" id="JNBR01000398">
    <property type="protein sequence ID" value="OQR93712.1"/>
    <property type="molecule type" value="Genomic_DNA"/>
</dbReference>
<proteinExistence type="predicted"/>
<dbReference type="SUPFAM" id="SSF49899">
    <property type="entry name" value="Concanavalin A-like lectins/glucanases"/>
    <property type="match status" value="1"/>
</dbReference>
<dbReference type="AlphaFoldDB" id="A0A1V9Z6Z0"/>